<evidence type="ECO:0000313" key="2">
    <source>
        <dbReference type="EMBL" id="MFK9094269.1"/>
    </source>
</evidence>
<dbReference type="EMBL" id="JBJHQH010000021">
    <property type="protein sequence ID" value="MFK9094269.1"/>
    <property type="molecule type" value="Genomic_DNA"/>
</dbReference>
<keyword evidence="1" id="KW-0472">Membrane</keyword>
<proteinExistence type="predicted"/>
<protein>
    <submittedName>
        <fullName evidence="2">Uncharacterized protein</fullName>
    </submittedName>
</protein>
<organism evidence="2 3">
    <name type="scientific">Bacillus salipaludis</name>
    <dbReference type="NCBI Taxonomy" id="2547811"/>
    <lineage>
        <taxon>Bacteria</taxon>
        <taxon>Bacillati</taxon>
        <taxon>Bacillota</taxon>
        <taxon>Bacilli</taxon>
        <taxon>Bacillales</taxon>
        <taxon>Bacillaceae</taxon>
        <taxon>Bacillus</taxon>
    </lineage>
</organism>
<sequence>MIWLVLIVLIVAFLMGFFQVPIWIMYSVLVVFIVFFLIRNPLLFGRDPEKMMAFLKKSKGPYLHFLYNLLNYDLSEAEKAMGKIRSEKSKRLAEMMLLMEQKQFGKAKELARQMGGNNSKWYALAYIATTEGDAEALKQYKEKIKDHFLLKTLEVDQAVYEGKNEEAVAMLEAMIPKIKGYKLLSTVQFRNRIQEGRV</sequence>
<name>A0ABW8RNF7_9BACI</name>
<keyword evidence="3" id="KW-1185">Reference proteome</keyword>
<keyword evidence="1" id="KW-1133">Transmembrane helix</keyword>
<reference evidence="2 3" key="1">
    <citation type="submission" date="2024-11" db="EMBL/GenBank/DDBJ databases">
        <authorList>
            <person name="Lucas J.A."/>
        </authorList>
    </citation>
    <scope>NUCLEOTIDE SEQUENCE [LARGE SCALE GENOMIC DNA]</scope>
    <source>
        <strain evidence="2 3">Z 5.4</strain>
    </source>
</reference>
<evidence type="ECO:0000313" key="3">
    <source>
        <dbReference type="Proteomes" id="UP001623041"/>
    </source>
</evidence>
<accession>A0ABW8RNF7</accession>
<evidence type="ECO:0000256" key="1">
    <source>
        <dbReference type="SAM" id="Phobius"/>
    </source>
</evidence>
<dbReference type="RefSeq" id="WP_406582741.1">
    <property type="nucleotide sequence ID" value="NZ_JBJHQH010000021.1"/>
</dbReference>
<keyword evidence="1" id="KW-0812">Transmembrane</keyword>
<comment type="caution">
    <text evidence="2">The sequence shown here is derived from an EMBL/GenBank/DDBJ whole genome shotgun (WGS) entry which is preliminary data.</text>
</comment>
<feature type="transmembrane region" description="Helical" evidence="1">
    <location>
        <begin position="6"/>
        <end position="38"/>
    </location>
</feature>
<dbReference type="Proteomes" id="UP001623041">
    <property type="component" value="Unassembled WGS sequence"/>
</dbReference>
<gene>
    <name evidence="2" type="ORF">ACJEBI_22685</name>
</gene>